<keyword evidence="7" id="KW-0479">Metal-binding</keyword>
<dbReference type="EC" id="3.1.26.4" evidence="4"/>
<dbReference type="InterPro" id="IPR011320">
    <property type="entry name" value="RNase_H1_N"/>
</dbReference>
<dbReference type="Gene3D" id="3.40.970.10">
    <property type="entry name" value="Ribonuclease H1, N-terminal domain"/>
    <property type="match status" value="1"/>
</dbReference>
<evidence type="ECO:0000256" key="1">
    <source>
        <dbReference type="ARBA" id="ARBA00001946"/>
    </source>
</evidence>
<keyword evidence="9" id="KW-0378">Hydrolase</keyword>
<dbReference type="Pfam" id="PF01693">
    <property type="entry name" value="Cauli_VI"/>
    <property type="match status" value="1"/>
</dbReference>
<proteinExistence type="inferred from homology"/>
<name>A0AAE0HSU7_9PEZI</name>
<evidence type="ECO:0000256" key="7">
    <source>
        <dbReference type="ARBA" id="ARBA00022723"/>
    </source>
</evidence>
<organism evidence="13 14">
    <name type="scientific">Apodospora peruviana</name>
    <dbReference type="NCBI Taxonomy" id="516989"/>
    <lineage>
        <taxon>Eukaryota</taxon>
        <taxon>Fungi</taxon>
        <taxon>Dikarya</taxon>
        <taxon>Ascomycota</taxon>
        <taxon>Pezizomycotina</taxon>
        <taxon>Sordariomycetes</taxon>
        <taxon>Sordariomycetidae</taxon>
        <taxon>Sordariales</taxon>
        <taxon>Lasiosphaeriaceae</taxon>
        <taxon>Apodospora</taxon>
    </lineage>
</organism>
<evidence type="ECO:0000256" key="6">
    <source>
        <dbReference type="ARBA" id="ARBA00022722"/>
    </source>
</evidence>
<dbReference type="Proteomes" id="UP001283341">
    <property type="component" value="Unassembled WGS sequence"/>
</dbReference>
<evidence type="ECO:0000259" key="12">
    <source>
        <dbReference type="Pfam" id="PF01693"/>
    </source>
</evidence>
<dbReference type="InterPro" id="IPR037056">
    <property type="entry name" value="RNase_H1_N_sf"/>
</dbReference>
<reference evidence="13" key="1">
    <citation type="journal article" date="2023" name="Mol. Phylogenet. Evol.">
        <title>Genome-scale phylogeny and comparative genomics of the fungal order Sordariales.</title>
        <authorList>
            <person name="Hensen N."/>
            <person name="Bonometti L."/>
            <person name="Westerberg I."/>
            <person name="Brannstrom I.O."/>
            <person name="Guillou S."/>
            <person name="Cros-Aarteil S."/>
            <person name="Calhoun S."/>
            <person name="Haridas S."/>
            <person name="Kuo A."/>
            <person name="Mondo S."/>
            <person name="Pangilinan J."/>
            <person name="Riley R."/>
            <person name="LaButti K."/>
            <person name="Andreopoulos B."/>
            <person name="Lipzen A."/>
            <person name="Chen C."/>
            <person name="Yan M."/>
            <person name="Daum C."/>
            <person name="Ng V."/>
            <person name="Clum A."/>
            <person name="Steindorff A."/>
            <person name="Ohm R.A."/>
            <person name="Martin F."/>
            <person name="Silar P."/>
            <person name="Natvig D.O."/>
            <person name="Lalanne C."/>
            <person name="Gautier V."/>
            <person name="Ament-Velasquez S.L."/>
            <person name="Kruys A."/>
            <person name="Hutchinson M.I."/>
            <person name="Powell A.J."/>
            <person name="Barry K."/>
            <person name="Miller A.N."/>
            <person name="Grigoriev I.V."/>
            <person name="Debuchy R."/>
            <person name="Gladieux P."/>
            <person name="Hiltunen Thoren M."/>
            <person name="Johannesson H."/>
        </authorList>
    </citation>
    <scope>NUCLEOTIDE SEQUENCE</scope>
    <source>
        <strain evidence="13">CBS 118394</strain>
    </source>
</reference>
<keyword evidence="6" id="KW-0540">Nuclease</keyword>
<comment type="caution">
    <text evidence="13">The sequence shown here is derived from an EMBL/GenBank/DDBJ whole genome shotgun (WGS) entry which is preliminary data.</text>
</comment>
<comment type="cofactor">
    <cofactor evidence="1">
        <name>Mg(2+)</name>
        <dbReference type="ChEBI" id="CHEBI:18420"/>
    </cofactor>
</comment>
<comment type="similarity">
    <text evidence="3">Belongs to the RNase H family.</text>
</comment>
<evidence type="ECO:0000256" key="4">
    <source>
        <dbReference type="ARBA" id="ARBA00012180"/>
    </source>
</evidence>
<evidence type="ECO:0000256" key="11">
    <source>
        <dbReference type="SAM" id="MobiDB-lite"/>
    </source>
</evidence>
<evidence type="ECO:0000256" key="2">
    <source>
        <dbReference type="ARBA" id="ARBA00004065"/>
    </source>
</evidence>
<keyword evidence="10" id="KW-0460">Magnesium</keyword>
<accession>A0AAE0HSU7</accession>
<keyword evidence="14" id="KW-1185">Reference proteome</keyword>
<protein>
    <recommendedName>
        <fullName evidence="5">Ribonuclease H</fullName>
        <ecNumber evidence="4">3.1.26.4</ecNumber>
    </recommendedName>
</protein>
<sequence length="154" mass="16690">MGQKFYAVARGAKVDIFMNWDEAKPQVNGYKGNKYKAFESLQEAEEYIREFKLPADEDGAGQAGEWAPYELAGSSPGSLPEQSGQLRPRDAENAAKGHNYGTKGGWPESSNSAGIGSSTANGRNVGHGRRWRRTGADKGAKDLNRLEVTVNVQA</sequence>
<keyword evidence="8" id="KW-0255">Endonuclease</keyword>
<evidence type="ECO:0000256" key="9">
    <source>
        <dbReference type="ARBA" id="ARBA00022801"/>
    </source>
</evidence>
<gene>
    <name evidence="13" type="ORF">B0H66DRAFT_99757</name>
</gene>
<feature type="compositionally biased region" description="Polar residues" evidence="11">
    <location>
        <begin position="108"/>
        <end position="122"/>
    </location>
</feature>
<dbReference type="FunFam" id="3.40.970.10:FF:000002">
    <property type="entry name" value="Ribonuclease H"/>
    <property type="match status" value="1"/>
</dbReference>
<evidence type="ECO:0000256" key="10">
    <source>
        <dbReference type="ARBA" id="ARBA00022842"/>
    </source>
</evidence>
<dbReference type="InterPro" id="IPR009027">
    <property type="entry name" value="Ribosomal_bL9/RNase_H1_N"/>
</dbReference>
<evidence type="ECO:0000313" key="13">
    <source>
        <dbReference type="EMBL" id="KAK3311967.1"/>
    </source>
</evidence>
<dbReference type="AlphaFoldDB" id="A0AAE0HSU7"/>
<dbReference type="GO" id="GO:0046872">
    <property type="term" value="F:metal ion binding"/>
    <property type="evidence" value="ECO:0007669"/>
    <property type="project" value="UniProtKB-KW"/>
</dbReference>
<feature type="region of interest" description="Disordered" evidence="11">
    <location>
        <begin position="53"/>
        <end position="142"/>
    </location>
</feature>
<dbReference type="GO" id="GO:0004523">
    <property type="term" value="F:RNA-DNA hybrid ribonuclease activity"/>
    <property type="evidence" value="ECO:0007669"/>
    <property type="project" value="UniProtKB-EC"/>
</dbReference>
<dbReference type="SUPFAM" id="SSF55658">
    <property type="entry name" value="L9 N-domain-like"/>
    <property type="match status" value="1"/>
</dbReference>
<evidence type="ECO:0000256" key="8">
    <source>
        <dbReference type="ARBA" id="ARBA00022759"/>
    </source>
</evidence>
<evidence type="ECO:0000256" key="3">
    <source>
        <dbReference type="ARBA" id="ARBA00005300"/>
    </source>
</evidence>
<dbReference type="EMBL" id="JAUEDM010000010">
    <property type="protein sequence ID" value="KAK3311967.1"/>
    <property type="molecule type" value="Genomic_DNA"/>
</dbReference>
<evidence type="ECO:0000256" key="5">
    <source>
        <dbReference type="ARBA" id="ARBA00017721"/>
    </source>
</evidence>
<feature type="compositionally biased region" description="Polar residues" evidence="11">
    <location>
        <begin position="75"/>
        <end position="85"/>
    </location>
</feature>
<evidence type="ECO:0000313" key="14">
    <source>
        <dbReference type="Proteomes" id="UP001283341"/>
    </source>
</evidence>
<reference evidence="13" key="2">
    <citation type="submission" date="2023-06" db="EMBL/GenBank/DDBJ databases">
        <authorList>
            <consortium name="Lawrence Berkeley National Laboratory"/>
            <person name="Haridas S."/>
            <person name="Hensen N."/>
            <person name="Bonometti L."/>
            <person name="Westerberg I."/>
            <person name="Brannstrom I.O."/>
            <person name="Guillou S."/>
            <person name="Cros-Aarteil S."/>
            <person name="Calhoun S."/>
            <person name="Kuo A."/>
            <person name="Mondo S."/>
            <person name="Pangilinan J."/>
            <person name="Riley R."/>
            <person name="Labutti K."/>
            <person name="Andreopoulos B."/>
            <person name="Lipzen A."/>
            <person name="Chen C."/>
            <person name="Yanf M."/>
            <person name="Daum C."/>
            <person name="Ng V."/>
            <person name="Clum A."/>
            <person name="Steindorff A."/>
            <person name="Ohm R."/>
            <person name="Martin F."/>
            <person name="Silar P."/>
            <person name="Natvig D."/>
            <person name="Lalanne C."/>
            <person name="Gautier V."/>
            <person name="Ament-Velasquez S.L."/>
            <person name="Kruys A."/>
            <person name="Hutchinson M.I."/>
            <person name="Powell A.J."/>
            <person name="Barry K."/>
            <person name="Miller A.N."/>
            <person name="Grigoriev I.V."/>
            <person name="Debuchy R."/>
            <person name="Gladieux P."/>
            <person name="Thoren M.H."/>
            <person name="Johannesson H."/>
        </authorList>
    </citation>
    <scope>NUCLEOTIDE SEQUENCE</scope>
    <source>
        <strain evidence="13">CBS 118394</strain>
    </source>
</reference>
<comment type="function">
    <text evidence="2">Endonuclease that specifically degrades the RNA of RNA-DNA hybrids.</text>
</comment>
<feature type="domain" description="Ribonuclease H1 N-terminal" evidence="12">
    <location>
        <begin position="4"/>
        <end position="47"/>
    </location>
</feature>